<reference evidence="1 2" key="1">
    <citation type="journal article" date="2012" name="BMC Genomics">
        <title>Comparative analysis of two phenotypically-similar but genomically-distinct Burkholderia cenocepacia-specific bacteriophages.</title>
        <authorList>
            <person name="Lynch K.H."/>
            <person name="Stothard P."/>
            <person name="Dennis J.J."/>
        </authorList>
    </citation>
    <scope>NUCLEOTIDE SEQUENCE [LARGE SCALE GENOMIC DNA]</scope>
</reference>
<organism evidence="1 2">
    <name type="scientific">Burkholderia phage vB_BceS_KL1</name>
    <dbReference type="NCBI Taxonomy" id="1132026"/>
    <lineage>
        <taxon>Viruses</taxon>
        <taxon>Duplodnaviria</taxon>
        <taxon>Heunggongvirae</taxon>
        <taxon>Uroviricota</taxon>
        <taxon>Caudoviricetes</taxon>
        <taxon>Jondennisvirinae</taxon>
        <taxon>Kilunavirus</taxon>
        <taxon>Kilunavirus KL1</taxon>
    </lineage>
</organism>
<accession>I6NQ16</accession>
<name>I6NQ16_9CAUD</name>
<sequence length="369" mass="40130">MAYATGTGTGQQDFLDALRSFASGLGWTINRWNTTNKLLYLSKDHCKVVLEWLNTNISVYNNSTTSTTFSEGRIRGSLVSAITDSSTQYWTFPGFACLATTSARDNGGQVYVGNMQGAFVGWHLFSNANGDYIHAMIEVTAGVYTFFGFGKADQGGMSHSGAAYLFGDGLRYWYDSDSSSSAPTGNTVHYFNKPYQTANLFGTSRRSPASPFQVFSVDALPAGFTNGVAIGEYGSTTYQASNQRAMPMLEYNQNFGHSNPNDYPSNTGNGGALADDFVVSRMAEYSTYVPMMGIPLIVWNETRTQACCVGSVPDLRLCNLSGLSPQQELNLGDDVWKVFPQLRQTNWADSVVNLAPSSGQYGCAFKKIA</sequence>
<evidence type="ECO:0000313" key="1">
    <source>
        <dbReference type="EMBL" id="AEX56076.1"/>
    </source>
</evidence>
<proteinExistence type="predicted"/>
<dbReference type="EMBL" id="JF939047">
    <property type="protein sequence ID" value="AEX56076.1"/>
    <property type="molecule type" value="Genomic_DNA"/>
</dbReference>
<protein>
    <submittedName>
        <fullName evidence="1">Uncharacterized protein</fullName>
    </submittedName>
</protein>
<dbReference type="RefSeq" id="YP_006560774.1">
    <property type="nucleotide sequence ID" value="NC_018278.1"/>
</dbReference>
<dbReference type="OrthoDB" id="6562at10239"/>
<dbReference type="Proteomes" id="UP000009001">
    <property type="component" value="Segment"/>
</dbReference>
<dbReference type="GeneID" id="13405566"/>
<evidence type="ECO:0000313" key="2">
    <source>
        <dbReference type="Proteomes" id="UP000009001"/>
    </source>
</evidence>
<dbReference type="KEGG" id="vg:13405566"/>
<gene>
    <name evidence="1" type="ORF">KL1_00023</name>
</gene>
<keyword evidence="2" id="KW-1185">Reference proteome</keyword>